<reference evidence="1 2" key="1">
    <citation type="journal article" date="2020" name="BMC Genomics">
        <title>Intraspecific diversification of the crop wild relative Brassica cretica Lam. using demographic model selection.</title>
        <authorList>
            <person name="Kioukis A."/>
            <person name="Michalopoulou V.A."/>
            <person name="Briers L."/>
            <person name="Pirintsos S."/>
            <person name="Studholme D.J."/>
            <person name="Pavlidis P."/>
            <person name="Sarris P.F."/>
        </authorList>
    </citation>
    <scope>NUCLEOTIDE SEQUENCE [LARGE SCALE GENOMIC DNA]</scope>
    <source>
        <strain evidence="2">cv. PFS-1207/04</strain>
    </source>
</reference>
<protein>
    <submittedName>
        <fullName evidence="1">Uncharacterized protein</fullName>
    </submittedName>
</protein>
<keyword evidence="2" id="KW-1185">Reference proteome</keyword>
<dbReference type="EMBL" id="QGKV02002055">
    <property type="protein sequence ID" value="KAF3497403.1"/>
    <property type="molecule type" value="Genomic_DNA"/>
</dbReference>
<comment type="caution">
    <text evidence="1">The sequence shown here is derived from an EMBL/GenBank/DDBJ whole genome shotgun (WGS) entry which is preliminary data.</text>
</comment>
<proteinExistence type="predicted"/>
<gene>
    <name evidence="1" type="ORF">DY000_02053665</name>
</gene>
<evidence type="ECO:0000313" key="1">
    <source>
        <dbReference type="EMBL" id="KAF3497403.1"/>
    </source>
</evidence>
<name>A0ABQ7AIH0_BRACR</name>
<accession>A0ABQ7AIH0</accession>
<sequence>MKKRPEEKPIIGVKKSLSAFQKAQEQEKWPRNYEVVIHLQNRQNQFYTCLNWKLTGSISFKPDIDDQGMRS</sequence>
<organism evidence="1 2">
    <name type="scientific">Brassica cretica</name>
    <name type="common">Mustard</name>
    <dbReference type="NCBI Taxonomy" id="69181"/>
    <lineage>
        <taxon>Eukaryota</taxon>
        <taxon>Viridiplantae</taxon>
        <taxon>Streptophyta</taxon>
        <taxon>Embryophyta</taxon>
        <taxon>Tracheophyta</taxon>
        <taxon>Spermatophyta</taxon>
        <taxon>Magnoliopsida</taxon>
        <taxon>eudicotyledons</taxon>
        <taxon>Gunneridae</taxon>
        <taxon>Pentapetalae</taxon>
        <taxon>rosids</taxon>
        <taxon>malvids</taxon>
        <taxon>Brassicales</taxon>
        <taxon>Brassicaceae</taxon>
        <taxon>Brassiceae</taxon>
        <taxon>Brassica</taxon>
    </lineage>
</organism>
<evidence type="ECO:0000313" key="2">
    <source>
        <dbReference type="Proteomes" id="UP000266723"/>
    </source>
</evidence>
<dbReference type="Proteomes" id="UP000266723">
    <property type="component" value="Unassembled WGS sequence"/>
</dbReference>